<dbReference type="AlphaFoldDB" id="A0A9X3CE61"/>
<comment type="caution">
    <text evidence="2">The sequence shown here is derived from an EMBL/GenBank/DDBJ whole genome shotgun (WGS) entry which is preliminary data.</text>
</comment>
<keyword evidence="3" id="KW-1185">Reference proteome</keyword>
<feature type="chain" id="PRO_5040748769" description="Secreted protein" evidence="1">
    <location>
        <begin position="20"/>
        <end position="67"/>
    </location>
</feature>
<proteinExistence type="predicted"/>
<feature type="signal peptide" evidence="1">
    <location>
        <begin position="1"/>
        <end position="19"/>
    </location>
</feature>
<sequence>MKKTLTCLSLALVSQFAFAQGGAVTDPTTNLIFDYDNVTQEQAQAELQECQTLAQSTQQPVESSRKQ</sequence>
<organism evidence="2 3">
    <name type="scientific">Vibrio paucivorans</name>
    <dbReference type="NCBI Taxonomy" id="2829489"/>
    <lineage>
        <taxon>Bacteria</taxon>
        <taxon>Pseudomonadati</taxon>
        <taxon>Pseudomonadota</taxon>
        <taxon>Gammaproteobacteria</taxon>
        <taxon>Vibrionales</taxon>
        <taxon>Vibrionaceae</taxon>
        <taxon>Vibrio</taxon>
    </lineage>
</organism>
<protein>
    <recommendedName>
        <fullName evidence="4">Secreted protein</fullName>
    </recommendedName>
</protein>
<keyword evidence="1" id="KW-0732">Signal</keyword>
<dbReference type="RefSeq" id="WP_265687472.1">
    <property type="nucleotide sequence ID" value="NZ_JAKRRX010000044.1"/>
</dbReference>
<dbReference type="EMBL" id="JAKRRX010000044">
    <property type="protein sequence ID" value="MCW8334068.1"/>
    <property type="molecule type" value="Genomic_DNA"/>
</dbReference>
<dbReference type="Proteomes" id="UP001155586">
    <property type="component" value="Unassembled WGS sequence"/>
</dbReference>
<gene>
    <name evidence="2" type="ORF">MD483_09560</name>
</gene>
<name>A0A9X3CE61_9VIBR</name>
<reference evidence="2" key="1">
    <citation type="submission" date="2022-02" db="EMBL/GenBank/DDBJ databases">
        <title>Vibrio sp. nov., a new bacterium isolated from Bohai sea, China.</title>
        <authorList>
            <person name="Yuan Y."/>
        </authorList>
    </citation>
    <scope>NUCLEOTIDE SEQUENCE</scope>
    <source>
        <strain evidence="2">DBSS07</strain>
    </source>
</reference>
<evidence type="ECO:0000256" key="1">
    <source>
        <dbReference type="SAM" id="SignalP"/>
    </source>
</evidence>
<accession>A0A9X3CE61</accession>
<evidence type="ECO:0000313" key="2">
    <source>
        <dbReference type="EMBL" id="MCW8334068.1"/>
    </source>
</evidence>
<evidence type="ECO:0000313" key="3">
    <source>
        <dbReference type="Proteomes" id="UP001155586"/>
    </source>
</evidence>
<evidence type="ECO:0008006" key="4">
    <source>
        <dbReference type="Google" id="ProtNLM"/>
    </source>
</evidence>